<protein>
    <submittedName>
        <fullName evidence="1">Uncharacterized protein</fullName>
    </submittedName>
</protein>
<dbReference type="EMBL" id="CCBP010000025">
    <property type="protein sequence ID" value="CDO68787.1"/>
    <property type="molecule type" value="Genomic_DNA"/>
</dbReference>
<comment type="caution">
    <text evidence="1">The sequence shown here is derived from an EMBL/GenBank/DDBJ whole genome shotgun (WGS) entry which is preliminary data.</text>
</comment>
<sequence>MCIFATLVKFSFNYMGHDRILEGAHMLDSQTNPAPRSFIDLSTGETRPVSYQGGLKGHEHVSFATTSADQCAYLAVKFTARYSIEAHQVLAPLGIASPLLYCGPPIYARDYEGYTGRKMVVTKLIVGDHQHPYEQYPPIWVCAKGHEAVEALHARDYVHEDLRYQNVILWNSNSTFALIDFDWAGKVGKVGKVGKARYPKDLSRDLGATGRRAEWDHHEGARRVLAEQVVSFGTALGRR</sequence>
<name>A0A060S348_PYCCI</name>
<dbReference type="AlphaFoldDB" id="A0A060S348"/>
<dbReference type="OrthoDB" id="2803426at2759"/>
<dbReference type="PROSITE" id="PS00109">
    <property type="entry name" value="PROTEIN_KINASE_TYR"/>
    <property type="match status" value="1"/>
</dbReference>
<keyword evidence="2" id="KW-1185">Reference proteome</keyword>
<evidence type="ECO:0000313" key="1">
    <source>
        <dbReference type="EMBL" id="CDO68787.1"/>
    </source>
</evidence>
<dbReference type="InterPro" id="IPR011009">
    <property type="entry name" value="Kinase-like_dom_sf"/>
</dbReference>
<gene>
    <name evidence="1" type="ORF">BN946_scf184989.g53</name>
</gene>
<dbReference type="InterPro" id="IPR008266">
    <property type="entry name" value="Tyr_kinase_AS"/>
</dbReference>
<dbReference type="GO" id="GO:0004672">
    <property type="term" value="F:protein kinase activity"/>
    <property type="evidence" value="ECO:0007669"/>
    <property type="project" value="InterPro"/>
</dbReference>
<accession>A0A060S348</accession>
<dbReference type="Gene3D" id="1.10.510.10">
    <property type="entry name" value="Transferase(Phosphotransferase) domain 1"/>
    <property type="match status" value="1"/>
</dbReference>
<dbReference type="SUPFAM" id="SSF56112">
    <property type="entry name" value="Protein kinase-like (PK-like)"/>
    <property type="match status" value="1"/>
</dbReference>
<organism evidence="1 2">
    <name type="scientific">Pycnoporus cinnabarinus</name>
    <name type="common">Cinnabar-red polypore</name>
    <name type="synonym">Trametes cinnabarina</name>
    <dbReference type="NCBI Taxonomy" id="5643"/>
    <lineage>
        <taxon>Eukaryota</taxon>
        <taxon>Fungi</taxon>
        <taxon>Dikarya</taxon>
        <taxon>Basidiomycota</taxon>
        <taxon>Agaricomycotina</taxon>
        <taxon>Agaricomycetes</taxon>
        <taxon>Polyporales</taxon>
        <taxon>Polyporaceae</taxon>
        <taxon>Trametes</taxon>
    </lineage>
</organism>
<evidence type="ECO:0000313" key="2">
    <source>
        <dbReference type="Proteomes" id="UP000029665"/>
    </source>
</evidence>
<dbReference type="Proteomes" id="UP000029665">
    <property type="component" value="Unassembled WGS sequence"/>
</dbReference>
<proteinExistence type="predicted"/>
<dbReference type="STRING" id="5643.A0A060S348"/>
<dbReference type="HOGENOM" id="CLU_1161646_0_0_1"/>
<reference evidence="1" key="1">
    <citation type="submission" date="2014-01" db="EMBL/GenBank/DDBJ databases">
        <title>The genome of the white-rot fungus Pycnoporus cinnabarinus: a basidiomycete model with a versatile arsenal for lignocellulosic biomass breakdown.</title>
        <authorList>
            <person name="Levasseur A."/>
            <person name="Lomascolo A."/>
            <person name="Ruiz-Duenas F.J."/>
            <person name="Uzan E."/>
            <person name="Piumi F."/>
            <person name="Kues U."/>
            <person name="Ram A.F.J."/>
            <person name="Murat C."/>
            <person name="Haon M."/>
            <person name="Benoit I."/>
            <person name="Arfi Y."/>
            <person name="Chevret D."/>
            <person name="Drula E."/>
            <person name="Kwon M.J."/>
            <person name="Gouret P."/>
            <person name="Lesage-Meessen L."/>
            <person name="Lombard V."/>
            <person name="Mariette J."/>
            <person name="Noirot C."/>
            <person name="Park J."/>
            <person name="Patyshakuliyeva A."/>
            <person name="Wieneger R.A.B."/>
            <person name="Wosten H.A.B."/>
            <person name="Martin F."/>
            <person name="Coutinho P.M."/>
            <person name="de Vries R."/>
            <person name="Martinez A.T."/>
            <person name="Klopp C."/>
            <person name="Pontarotti P."/>
            <person name="Henrissat B."/>
            <person name="Record E."/>
        </authorList>
    </citation>
    <scope>NUCLEOTIDE SEQUENCE [LARGE SCALE GENOMIC DNA]</scope>
    <source>
        <strain evidence="1">BRFM137</strain>
    </source>
</reference>